<protein>
    <recommendedName>
        <fullName evidence="2">Peptidase A2 domain-containing protein</fullName>
    </recommendedName>
</protein>
<dbReference type="EMBL" id="CADCTJ010000726">
    <property type="protein sequence ID" value="CAA9261608.1"/>
    <property type="molecule type" value="Genomic_DNA"/>
</dbReference>
<organism evidence="1">
    <name type="scientific">uncultured Adhaeribacter sp</name>
    <dbReference type="NCBI Taxonomy" id="448109"/>
    <lineage>
        <taxon>Bacteria</taxon>
        <taxon>Pseudomonadati</taxon>
        <taxon>Bacteroidota</taxon>
        <taxon>Cytophagia</taxon>
        <taxon>Cytophagales</taxon>
        <taxon>Hymenobacteraceae</taxon>
        <taxon>Adhaeribacter</taxon>
        <taxon>environmental samples</taxon>
    </lineage>
</organism>
<evidence type="ECO:0000313" key="1">
    <source>
        <dbReference type="EMBL" id="CAA9261608.1"/>
    </source>
</evidence>
<gene>
    <name evidence="1" type="ORF">AVDCRST_MAG95-2333</name>
</gene>
<accession>A0A6J4IWZ5</accession>
<sequence>MKQEPSILAKGEILINNNRVEANILLDTAAECNIISQRYVVENDIPAFESELL</sequence>
<reference evidence="1" key="1">
    <citation type="submission" date="2020-02" db="EMBL/GenBank/DDBJ databases">
        <authorList>
            <person name="Meier V. D."/>
        </authorList>
    </citation>
    <scope>NUCLEOTIDE SEQUENCE</scope>
    <source>
        <strain evidence="1">AVDCRST_MAG95</strain>
    </source>
</reference>
<name>A0A6J4IWZ5_9BACT</name>
<evidence type="ECO:0008006" key="2">
    <source>
        <dbReference type="Google" id="ProtNLM"/>
    </source>
</evidence>
<dbReference type="AlphaFoldDB" id="A0A6J4IWZ5"/>
<proteinExistence type="predicted"/>